<dbReference type="AlphaFoldDB" id="A0A928Q371"/>
<dbReference type="RefSeq" id="WP_020074268.1">
    <property type="nucleotide sequence ID" value="NZ_JBKWRC010000005.1"/>
</dbReference>
<comment type="function">
    <text evidence="4">Initiates the rapid degradation of small, acid-soluble proteins during spore germination.</text>
</comment>
<comment type="caution">
    <text evidence="5">The sequence shown here is derived from an EMBL/GenBank/DDBJ whole genome shotgun (WGS) entry which is preliminary data.</text>
</comment>
<evidence type="ECO:0000256" key="2">
    <source>
        <dbReference type="ARBA" id="ARBA00022801"/>
    </source>
</evidence>
<dbReference type="HAMAP" id="MF_00626">
    <property type="entry name" value="Germination_prot"/>
    <property type="match status" value="1"/>
</dbReference>
<feature type="chain" id="PRO_5038182396" description="Germination protease" evidence="4">
    <location>
        <begin position="7"/>
        <end position="295"/>
    </location>
</feature>
<comment type="similarity">
    <text evidence="4">Belongs to the peptidase A25 family.</text>
</comment>
<dbReference type="GO" id="GO:0006508">
    <property type="term" value="P:proteolysis"/>
    <property type="evidence" value="ECO:0007669"/>
    <property type="project" value="UniProtKB-UniRule"/>
</dbReference>
<reference evidence="5" key="1">
    <citation type="submission" date="2019-04" db="EMBL/GenBank/DDBJ databases">
        <title>Evolution of Biomass-Degrading Anaerobic Consortia Revealed by Metagenomics.</title>
        <authorList>
            <person name="Peng X."/>
        </authorList>
    </citation>
    <scope>NUCLEOTIDE SEQUENCE</scope>
    <source>
        <strain evidence="5">SIG551</strain>
    </source>
</reference>
<evidence type="ECO:0000256" key="3">
    <source>
        <dbReference type="ARBA" id="ARBA00023145"/>
    </source>
</evidence>
<dbReference type="SUPFAM" id="SSF53163">
    <property type="entry name" value="HybD-like"/>
    <property type="match status" value="1"/>
</dbReference>
<name>A0A928Q371_9FIRM</name>
<dbReference type="InterPro" id="IPR023430">
    <property type="entry name" value="Pept_HybD-like_dom_sf"/>
</dbReference>
<proteinExistence type="inferred from homology"/>
<keyword evidence="1 4" id="KW-0645">Protease</keyword>
<dbReference type="Proteomes" id="UP000754750">
    <property type="component" value="Unassembled WGS sequence"/>
</dbReference>
<evidence type="ECO:0000256" key="1">
    <source>
        <dbReference type="ARBA" id="ARBA00022670"/>
    </source>
</evidence>
<comment type="catalytic activity">
    <reaction evidence="4">
        <text>Endopeptidase action with P4 Glu or Asp, P1 preferably Glu &gt; Asp, P1' hydrophobic and P2' Ala.</text>
        <dbReference type="EC" id="3.4.24.78"/>
    </reaction>
</comment>
<dbReference type="GO" id="GO:0004222">
    <property type="term" value="F:metalloendopeptidase activity"/>
    <property type="evidence" value="ECO:0007669"/>
    <property type="project" value="UniProtKB-UniRule"/>
</dbReference>
<feature type="propeptide" id="PRO_5038182397" evidence="4">
    <location>
        <begin position="1"/>
        <end position="6"/>
    </location>
</feature>
<protein>
    <recommendedName>
        <fullName evidence="4">Germination protease</fullName>
        <ecNumber evidence="4">3.4.24.78</ecNumber>
    </recommendedName>
    <alternativeName>
        <fullName evidence="4">GPR endopeptidase</fullName>
    </alternativeName>
    <alternativeName>
        <fullName evidence="4">Germination proteinase</fullName>
    </alternativeName>
    <alternativeName>
        <fullName evidence="4">Spore protease</fullName>
    </alternativeName>
</protein>
<gene>
    <name evidence="4" type="primary">gpr</name>
    <name evidence="5" type="ORF">E7512_03245</name>
</gene>
<organism evidence="5 6">
    <name type="scientific">Faecalispora sporosphaeroides</name>
    <dbReference type="NCBI Taxonomy" id="1549"/>
    <lineage>
        <taxon>Bacteria</taxon>
        <taxon>Bacillati</taxon>
        <taxon>Bacillota</taxon>
        <taxon>Clostridia</taxon>
        <taxon>Eubacteriales</taxon>
        <taxon>Oscillospiraceae</taxon>
        <taxon>Faecalispora</taxon>
    </lineage>
</organism>
<dbReference type="InterPro" id="IPR005080">
    <property type="entry name" value="Peptidase_A25"/>
</dbReference>
<dbReference type="Gene3D" id="3.40.50.1450">
    <property type="entry name" value="HybD-like"/>
    <property type="match status" value="1"/>
</dbReference>
<dbReference type="Pfam" id="PF03418">
    <property type="entry name" value="Peptidase_A25"/>
    <property type="match status" value="1"/>
</dbReference>
<dbReference type="GO" id="GO:0009847">
    <property type="term" value="P:spore germination"/>
    <property type="evidence" value="ECO:0007669"/>
    <property type="project" value="UniProtKB-UniRule"/>
</dbReference>
<sequence length="295" mass="31574">MIFRTDLAIEATETITHPFPDISQTEEQHGSCKITRIRVEGPEGAKQLNKEMGNYVTLEMPPISDTVDLEDECQELLRKEIAALLPQEGLVLVAGLGNRQITPDALGPQTTARVLATRHIKGELARVTGLTGLRGAAVITPGVLGDTGLETVEFLQGICRQLNPCAVVVIDALAARSLARLGCTVQLSDTGISPGEGVGNLRPRIDQHTMGVPVIGIGVPTVVDVETLALDLFGGDRTRTERSEERLAPRGARMVVTPREIDLLVSRAAQMLAMGINRALNPSLSVEDLTMLTAP</sequence>
<keyword evidence="3 4" id="KW-0865">Zymogen</keyword>
<dbReference type="EMBL" id="SVNY01000001">
    <property type="protein sequence ID" value="MBE6832591.1"/>
    <property type="molecule type" value="Genomic_DNA"/>
</dbReference>
<keyword evidence="2 4" id="KW-0378">Hydrolase</keyword>
<accession>A0A928Q371</accession>
<comment type="subunit">
    <text evidence="4">Homotetramer.</text>
</comment>
<dbReference type="NCBIfam" id="TIGR01441">
    <property type="entry name" value="GPR"/>
    <property type="match status" value="1"/>
</dbReference>
<dbReference type="EC" id="3.4.24.78" evidence="4"/>
<evidence type="ECO:0000313" key="6">
    <source>
        <dbReference type="Proteomes" id="UP000754750"/>
    </source>
</evidence>
<evidence type="ECO:0000256" key="4">
    <source>
        <dbReference type="HAMAP-Rule" id="MF_00626"/>
    </source>
</evidence>
<evidence type="ECO:0000313" key="5">
    <source>
        <dbReference type="EMBL" id="MBE6832591.1"/>
    </source>
</evidence>
<comment type="PTM">
    <text evidence="4">Autoproteolytically processed. The inactive tetrameric zymogen termed p46 autoprocesses to a smaller form termed p41, which is active only during spore germination.</text>
</comment>